<evidence type="ECO:0000313" key="3">
    <source>
        <dbReference type="Proteomes" id="UP001152562"/>
    </source>
</evidence>
<gene>
    <name evidence="2" type="ORF">PIBRA_LOCUS9110</name>
</gene>
<dbReference type="EMBL" id="CALOZG010000029">
    <property type="protein sequence ID" value="CAH4032753.1"/>
    <property type="molecule type" value="Genomic_DNA"/>
</dbReference>
<name>A0A9P0XE03_PIEBR</name>
<keyword evidence="3" id="KW-1185">Reference proteome</keyword>
<reference evidence="2" key="1">
    <citation type="submission" date="2022-05" db="EMBL/GenBank/DDBJ databases">
        <authorList>
            <person name="Okamura Y."/>
        </authorList>
    </citation>
    <scope>NUCLEOTIDE SEQUENCE</scope>
</reference>
<accession>A0A9P0XE03</accession>
<organism evidence="2 3">
    <name type="scientific">Pieris brassicae</name>
    <name type="common">White butterfly</name>
    <name type="synonym">Large white butterfly</name>
    <dbReference type="NCBI Taxonomy" id="7116"/>
    <lineage>
        <taxon>Eukaryota</taxon>
        <taxon>Metazoa</taxon>
        <taxon>Ecdysozoa</taxon>
        <taxon>Arthropoda</taxon>
        <taxon>Hexapoda</taxon>
        <taxon>Insecta</taxon>
        <taxon>Pterygota</taxon>
        <taxon>Neoptera</taxon>
        <taxon>Endopterygota</taxon>
        <taxon>Lepidoptera</taxon>
        <taxon>Glossata</taxon>
        <taxon>Ditrysia</taxon>
        <taxon>Papilionoidea</taxon>
        <taxon>Pieridae</taxon>
        <taxon>Pierinae</taxon>
        <taxon>Pieris</taxon>
    </lineage>
</organism>
<proteinExistence type="predicted"/>
<dbReference type="AlphaFoldDB" id="A0A9P0XE03"/>
<protein>
    <submittedName>
        <fullName evidence="2">Uncharacterized protein</fullName>
    </submittedName>
</protein>
<evidence type="ECO:0000313" key="2">
    <source>
        <dbReference type="EMBL" id="CAH4032753.1"/>
    </source>
</evidence>
<comment type="caution">
    <text evidence="2">The sequence shown here is derived from an EMBL/GenBank/DDBJ whole genome shotgun (WGS) entry which is preliminary data.</text>
</comment>
<evidence type="ECO:0000256" key="1">
    <source>
        <dbReference type="SAM" id="MobiDB-lite"/>
    </source>
</evidence>
<sequence length="73" mass="8170">MKNIHGSLYTGRIVTVLNRRIFKKYRLYPLSTLGDSPYSVSIPTAVLFQDGLKKQKGKSPRGGPPSPTHRNTE</sequence>
<feature type="region of interest" description="Disordered" evidence="1">
    <location>
        <begin position="51"/>
        <end position="73"/>
    </location>
</feature>
<dbReference type="Proteomes" id="UP001152562">
    <property type="component" value="Unassembled WGS sequence"/>
</dbReference>